<dbReference type="EMBL" id="JANFYT010000013">
    <property type="protein sequence ID" value="MCQ4814211.1"/>
    <property type="molecule type" value="Genomic_DNA"/>
</dbReference>
<keyword evidence="3" id="KW-1185">Reference proteome</keyword>
<dbReference type="AlphaFoldDB" id="A0AAW5K0R0"/>
<dbReference type="Proteomes" id="UP001205919">
    <property type="component" value="Unassembled WGS sequence"/>
</dbReference>
<reference evidence="2 3" key="1">
    <citation type="submission" date="2022-06" db="EMBL/GenBank/DDBJ databases">
        <title>Isolation of gut microbiota from human fecal samples.</title>
        <authorList>
            <person name="Pamer E.G."/>
            <person name="Barat B."/>
            <person name="Waligurski E."/>
            <person name="Medina S."/>
            <person name="Paddock L."/>
            <person name="Mostad J."/>
        </authorList>
    </citation>
    <scope>NUCLEOTIDE SEQUENCE [LARGE SCALE GENOMIC DNA]</scope>
    <source>
        <strain evidence="2 3">DFI.9.90</strain>
    </source>
</reference>
<gene>
    <name evidence="2" type="ORF">NE630_07180</name>
</gene>
<dbReference type="InterPro" id="IPR025139">
    <property type="entry name" value="DUF4062"/>
</dbReference>
<accession>A0AAW5K0R0</accession>
<dbReference type="RefSeq" id="WP_008709900.1">
    <property type="nucleotide sequence ID" value="NZ_CABKQM010000005.1"/>
</dbReference>
<sequence length="373" mass="43393">MKKRYQVFVSSTYEDLREERASAIFSLLKLGCIPTGMELFPSANDEVWDVIKQTIDASDYYVLIIAGRYGSISSDGNKSWTEREYDYAQEIGKPTFVFLYKKLDDIKSKDIDNKEKVLAFREKTRNRIVPICNNIGHLQSEITTALSNAIANIPGIGWVRADKACSQQPNDEKEKMVYMQIAEKFINDVDYDNWNKWTSYLTSADGPSITTKRECYLNDVVTYIKYRAIWPKAFPEIKRAFVNFANVLEDLLKQFHKYSKTQYGDINIYVTRKFYKELDYNPNYEEDIKKYNNHLEIMSGLTFELTKAVNYICAQIRSDLDASFKAVDGKRTITNGMESGFKFYDYLPEYTEEQIKNATLYPGLEQFLKDNNL</sequence>
<proteinExistence type="predicted"/>
<organism evidence="2 3">
    <name type="scientific">Cloacibacillus evryensis</name>
    <dbReference type="NCBI Taxonomy" id="508460"/>
    <lineage>
        <taxon>Bacteria</taxon>
        <taxon>Thermotogati</taxon>
        <taxon>Synergistota</taxon>
        <taxon>Synergistia</taxon>
        <taxon>Synergistales</taxon>
        <taxon>Synergistaceae</taxon>
        <taxon>Cloacibacillus</taxon>
    </lineage>
</organism>
<name>A0AAW5K0R0_9BACT</name>
<evidence type="ECO:0000313" key="2">
    <source>
        <dbReference type="EMBL" id="MCQ4814211.1"/>
    </source>
</evidence>
<comment type="caution">
    <text evidence="2">The sequence shown here is derived from an EMBL/GenBank/DDBJ whole genome shotgun (WGS) entry which is preliminary data.</text>
</comment>
<protein>
    <submittedName>
        <fullName evidence="2">DUF4062 domain-containing protein</fullName>
    </submittedName>
</protein>
<dbReference type="Pfam" id="PF13271">
    <property type="entry name" value="DUF4062"/>
    <property type="match status" value="1"/>
</dbReference>
<evidence type="ECO:0000259" key="1">
    <source>
        <dbReference type="Pfam" id="PF13271"/>
    </source>
</evidence>
<feature type="domain" description="DUF4062" evidence="1">
    <location>
        <begin position="6"/>
        <end position="88"/>
    </location>
</feature>
<evidence type="ECO:0000313" key="3">
    <source>
        <dbReference type="Proteomes" id="UP001205919"/>
    </source>
</evidence>